<feature type="compositionally biased region" description="Polar residues" evidence="1">
    <location>
        <begin position="180"/>
        <end position="232"/>
    </location>
</feature>
<feature type="compositionally biased region" description="Polar residues" evidence="1">
    <location>
        <begin position="26"/>
        <end position="61"/>
    </location>
</feature>
<gene>
    <name evidence="2" type="ORF">ACN42_g1032</name>
</gene>
<feature type="compositionally biased region" description="Low complexity" evidence="1">
    <location>
        <begin position="262"/>
        <end position="276"/>
    </location>
</feature>
<protein>
    <submittedName>
        <fullName evidence="2">Uncharacterized protein</fullName>
    </submittedName>
</protein>
<keyword evidence="3" id="KW-1185">Reference proteome</keyword>
<comment type="caution">
    <text evidence="2">The sequence shown here is derived from an EMBL/GenBank/DDBJ whole genome shotgun (WGS) entry which is preliminary data.</text>
</comment>
<feature type="compositionally biased region" description="Polar residues" evidence="1">
    <location>
        <begin position="88"/>
        <end position="97"/>
    </location>
</feature>
<proteinExistence type="predicted"/>
<evidence type="ECO:0000256" key="1">
    <source>
        <dbReference type="SAM" id="MobiDB-lite"/>
    </source>
</evidence>
<reference evidence="2 3" key="1">
    <citation type="submission" date="2015-10" db="EMBL/GenBank/DDBJ databases">
        <title>Genome sequencing of Penicillium freii.</title>
        <authorList>
            <person name="Nguyen H.D."/>
            <person name="Visagie C.M."/>
            <person name="Seifert K.A."/>
        </authorList>
    </citation>
    <scope>NUCLEOTIDE SEQUENCE [LARGE SCALE GENOMIC DNA]</scope>
    <source>
        <strain evidence="2 3">DAOM 242723</strain>
    </source>
</reference>
<dbReference type="EMBL" id="LLXE01000015">
    <property type="protein sequence ID" value="KUM66032.1"/>
    <property type="molecule type" value="Genomic_DNA"/>
</dbReference>
<dbReference type="STRING" id="48697.A0A101MSU2"/>
<feature type="region of interest" description="Disordered" evidence="1">
    <location>
        <begin position="1"/>
        <end position="75"/>
    </location>
</feature>
<feature type="compositionally biased region" description="Polar residues" evidence="1">
    <location>
        <begin position="242"/>
        <end position="261"/>
    </location>
</feature>
<sequence>MLGMKFKPLHTTFLGPSTRADLKSPISATSERPTQLDSGTDTVIMSDTCTEIKPSPSTLTDPSAEGNREIKTSTSTQCDTVAQNVIMPETSTATGPKSPSVDLISSPAQENLEAGISATWDIPAEYDSDSDSDIQTVILCDNPSEGDSPQISSSSQKDPSAMPNTSSDDSSSRDLDISSGGKSETSSIDTVGTRPESPTSALFNTSAYENCESKTSTTPDVPTQYDSDSDIQTVILCDDASENGTNTLRNSSFSQKEPNTISSTSSDDSPVDSPVDSPDDSSDGSSSWASDSSCGAKSESSSIDSFDRSSQNDSESEEEELPKGSQMLAAYASPLRDGQRIRTSCDSIYDPGRWLVDPDGFINEKYRAGGPFLCSLPETILNLKGSSPLMAVLENISLVKMIFSVLEEYQVNASSVKIKRCQYELWPILQPLATLIITATRDTFSDNWVQACREIWRRLSEHELGYINVEISDPSLHSPFHFWPVEKKHPCFSKHRDVIEKITNELHLTDLLSIAAFLIGTTPDVKDSEVFMFLEVDFKSEQDWRGPREQIVSILEELKLPMVGVVVQKGKM</sequence>
<dbReference type="Proteomes" id="UP000055045">
    <property type="component" value="Unassembled WGS sequence"/>
</dbReference>
<feature type="region of interest" description="Disordered" evidence="1">
    <location>
        <begin position="88"/>
        <end position="108"/>
    </location>
</feature>
<dbReference type="AlphaFoldDB" id="A0A101MSU2"/>
<evidence type="ECO:0000313" key="2">
    <source>
        <dbReference type="EMBL" id="KUM66032.1"/>
    </source>
</evidence>
<feature type="compositionally biased region" description="Low complexity" evidence="1">
    <location>
        <begin position="283"/>
        <end position="304"/>
    </location>
</feature>
<feature type="compositionally biased region" description="Polar residues" evidence="1">
    <location>
        <begin position="145"/>
        <end position="165"/>
    </location>
</feature>
<feature type="region of interest" description="Disordered" evidence="1">
    <location>
        <begin position="120"/>
        <end position="324"/>
    </location>
</feature>
<accession>A0A101MSU2</accession>
<organism evidence="2 3">
    <name type="scientific">Penicillium freii</name>
    <dbReference type="NCBI Taxonomy" id="48697"/>
    <lineage>
        <taxon>Eukaryota</taxon>
        <taxon>Fungi</taxon>
        <taxon>Dikarya</taxon>
        <taxon>Ascomycota</taxon>
        <taxon>Pezizomycotina</taxon>
        <taxon>Eurotiomycetes</taxon>
        <taxon>Eurotiomycetidae</taxon>
        <taxon>Eurotiales</taxon>
        <taxon>Aspergillaceae</taxon>
        <taxon>Penicillium</taxon>
    </lineage>
</organism>
<evidence type="ECO:0000313" key="3">
    <source>
        <dbReference type="Proteomes" id="UP000055045"/>
    </source>
</evidence>
<name>A0A101MSU2_PENFR</name>